<organism evidence="1">
    <name type="scientific">Megaviridae environmental sample</name>
    <dbReference type="NCBI Taxonomy" id="1737588"/>
    <lineage>
        <taxon>Viruses</taxon>
        <taxon>Varidnaviria</taxon>
        <taxon>Bamfordvirae</taxon>
        <taxon>Nucleocytoviricota</taxon>
        <taxon>Megaviricetes</taxon>
        <taxon>Imitervirales</taxon>
        <taxon>Mimiviridae</taxon>
        <taxon>environmental samples</taxon>
    </lineage>
</organism>
<keyword evidence="1" id="KW-0808">Transferase</keyword>
<dbReference type="PANTHER" id="PTHR34496">
    <property type="entry name" value="GLCNAC TRANSFERASE-RELATED"/>
    <property type="match status" value="1"/>
</dbReference>
<dbReference type="GO" id="GO:0016740">
    <property type="term" value="F:transferase activity"/>
    <property type="evidence" value="ECO:0007669"/>
    <property type="project" value="UniProtKB-KW"/>
</dbReference>
<dbReference type="InterPro" id="IPR021067">
    <property type="entry name" value="Glycosyltransferase"/>
</dbReference>
<proteinExistence type="predicted"/>
<dbReference type="EMBL" id="MN448295">
    <property type="protein sequence ID" value="QFG74883.1"/>
    <property type="molecule type" value="Genomic_DNA"/>
</dbReference>
<dbReference type="PANTHER" id="PTHR34496:SF10">
    <property type="entry name" value="GLCNAC TRANSFERASE"/>
    <property type="match status" value="1"/>
</dbReference>
<dbReference type="InterPro" id="IPR029044">
    <property type="entry name" value="Nucleotide-diphossugar_trans"/>
</dbReference>
<sequence>MRSAIILIVIICIFSILYIAQNIALNNDLIFISVPSYRDSYCKKTLNTMFKHAKYPQNVRVGIYEQNSENQEERCDIHNKYKNQIRYLKSDYRDAKGPLYARARINQHLYNNEKYVLMIDSHSYFLQNWDVEMIKQLNYLNKRVKKPILSSYPNSVKFDGDKIVKDKVTNKTTALCEITKSRGYPTVQKAIFKDEGYFHKSNQISGNLLFTYGQFFRDIDLKPDYPYIFGGEEIFLSALAYTHGWDVYSFAKNYIYHYYYHDNPNWNKEIVEVSNSIKQEKQRSHLKLLSILKTDKNYYPMGNKRSLNDFWKTIKFDYTKHTLEDQAPIDKQKTRCANLKKIKYHTF</sequence>
<reference evidence="1" key="1">
    <citation type="journal article" date="2019" name="Philos. Trans. R. Soc. Lond., B, Biol. Sci.">
        <title>Targeted metagenomic recovery of four divergent viruses reveals shared and distinctive characteristics of giant viruses of marine eukaryotes.</title>
        <authorList>
            <person name="Needham D.M."/>
            <person name="Poirier C."/>
            <person name="Hehenberger E."/>
            <person name="Jimenez V."/>
            <person name="Swalwell J.E."/>
            <person name="Santoro A.E."/>
            <person name="Worden A.Z."/>
        </authorList>
    </citation>
    <scope>NUCLEOTIDE SEQUENCE</scope>
    <source>
        <strain evidence="1">OPacV-421</strain>
    </source>
</reference>
<evidence type="ECO:0000313" key="1">
    <source>
        <dbReference type="EMBL" id="QFG74883.1"/>
    </source>
</evidence>
<dbReference type="Pfam" id="PF11397">
    <property type="entry name" value="GlcNAc"/>
    <property type="match status" value="2"/>
</dbReference>
<accession>A0A5J6VLN4</accession>
<dbReference type="SUPFAM" id="SSF53448">
    <property type="entry name" value="Nucleotide-diphospho-sugar transferases"/>
    <property type="match status" value="1"/>
</dbReference>
<protein>
    <submittedName>
        <fullName evidence="1">Glycosyltransferase</fullName>
    </submittedName>
</protein>
<name>A0A5J6VLN4_9VIRU</name>